<name>A0A0C9Y4S3_9AGAM</name>
<accession>A0A0C9Y4S3</accession>
<protein>
    <submittedName>
        <fullName evidence="1">Uncharacterized protein</fullName>
    </submittedName>
</protein>
<gene>
    <name evidence="1" type="ORF">PISMIDRAFT_620216</name>
</gene>
<reference evidence="1 2" key="1">
    <citation type="submission" date="2014-04" db="EMBL/GenBank/DDBJ databases">
        <authorList>
            <consortium name="DOE Joint Genome Institute"/>
            <person name="Kuo A."/>
            <person name="Kohler A."/>
            <person name="Costa M.D."/>
            <person name="Nagy L.G."/>
            <person name="Floudas D."/>
            <person name="Copeland A."/>
            <person name="Barry K.W."/>
            <person name="Cichocki N."/>
            <person name="Veneault-Fourrey C."/>
            <person name="LaButti K."/>
            <person name="Lindquist E.A."/>
            <person name="Lipzen A."/>
            <person name="Lundell T."/>
            <person name="Morin E."/>
            <person name="Murat C."/>
            <person name="Sun H."/>
            <person name="Tunlid A."/>
            <person name="Henrissat B."/>
            <person name="Grigoriev I.V."/>
            <person name="Hibbett D.S."/>
            <person name="Martin F."/>
            <person name="Nordberg H.P."/>
            <person name="Cantor M.N."/>
            <person name="Hua S.X."/>
        </authorList>
    </citation>
    <scope>NUCLEOTIDE SEQUENCE [LARGE SCALE GENOMIC DNA]</scope>
    <source>
        <strain evidence="1 2">441</strain>
    </source>
</reference>
<dbReference type="EMBL" id="KN833780">
    <property type="protein sequence ID" value="KIK19700.1"/>
    <property type="molecule type" value="Genomic_DNA"/>
</dbReference>
<organism evidence="1 2">
    <name type="scientific">Pisolithus microcarpus 441</name>
    <dbReference type="NCBI Taxonomy" id="765257"/>
    <lineage>
        <taxon>Eukaryota</taxon>
        <taxon>Fungi</taxon>
        <taxon>Dikarya</taxon>
        <taxon>Basidiomycota</taxon>
        <taxon>Agaricomycotina</taxon>
        <taxon>Agaricomycetes</taxon>
        <taxon>Agaricomycetidae</taxon>
        <taxon>Boletales</taxon>
        <taxon>Sclerodermatineae</taxon>
        <taxon>Pisolithaceae</taxon>
        <taxon>Pisolithus</taxon>
    </lineage>
</organism>
<dbReference type="AlphaFoldDB" id="A0A0C9Y4S3"/>
<dbReference type="Proteomes" id="UP000054018">
    <property type="component" value="Unassembled WGS sequence"/>
</dbReference>
<evidence type="ECO:0000313" key="1">
    <source>
        <dbReference type="EMBL" id="KIK19700.1"/>
    </source>
</evidence>
<evidence type="ECO:0000313" key="2">
    <source>
        <dbReference type="Proteomes" id="UP000054018"/>
    </source>
</evidence>
<proteinExistence type="predicted"/>
<sequence>MPPVGQTVFSAPYLVNLRVKSAHHTIVNKWLQDYCTHCSLGMPVVSCPGFRCHI</sequence>
<dbReference type="HOGENOM" id="CLU_3051305_0_0_1"/>
<reference evidence="2" key="2">
    <citation type="submission" date="2015-01" db="EMBL/GenBank/DDBJ databases">
        <title>Evolutionary Origins and Diversification of the Mycorrhizal Mutualists.</title>
        <authorList>
            <consortium name="DOE Joint Genome Institute"/>
            <consortium name="Mycorrhizal Genomics Consortium"/>
            <person name="Kohler A."/>
            <person name="Kuo A."/>
            <person name="Nagy L.G."/>
            <person name="Floudas D."/>
            <person name="Copeland A."/>
            <person name="Barry K.W."/>
            <person name="Cichocki N."/>
            <person name="Veneault-Fourrey C."/>
            <person name="LaButti K."/>
            <person name="Lindquist E.A."/>
            <person name="Lipzen A."/>
            <person name="Lundell T."/>
            <person name="Morin E."/>
            <person name="Murat C."/>
            <person name="Riley R."/>
            <person name="Ohm R."/>
            <person name="Sun H."/>
            <person name="Tunlid A."/>
            <person name="Henrissat B."/>
            <person name="Grigoriev I.V."/>
            <person name="Hibbett D.S."/>
            <person name="Martin F."/>
        </authorList>
    </citation>
    <scope>NUCLEOTIDE SEQUENCE [LARGE SCALE GENOMIC DNA]</scope>
    <source>
        <strain evidence="2">441</strain>
    </source>
</reference>
<keyword evidence="2" id="KW-1185">Reference proteome</keyword>